<dbReference type="InterPro" id="IPR041588">
    <property type="entry name" value="Integrase_H2C2"/>
</dbReference>
<dbReference type="Gene3D" id="1.10.340.70">
    <property type="match status" value="1"/>
</dbReference>
<name>A0A9Q3F9Z0_9BASI</name>
<evidence type="ECO:0000313" key="3">
    <source>
        <dbReference type="Proteomes" id="UP000765509"/>
    </source>
</evidence>
<gene>
    <name evidence="2" type="ORF">O181_072836</name>
</gene>
<keyword evidence="3" id="KW-1185">Reference proteome</keyword>
<organism evidence="2 3">
    <name type="scientific">Austropuccinia psidii MF-1</name>
    <dbReference type="NCBI Taxonomy" id="1389203"/>
    <lineage>
        <taxon>Eukaryota</taxon>
        <taxon>Fungi</taxon>
        <taxon>Dikarya</taxon>
        <taxon>Basidiomycota</taxon>
        <taxon>Pucciniomycotina</taxon>
        <taxon>Pucciniomycetes</taxon>
        <taxon>Pucciniales</taxon>
        <taxon>Sphaerophragmiaceae</taxon>
        <taxon>Austropuccinia</taxon>
    </lineage>
</organism>
<proteinExistence type="predicted"/>
<comment type="caution">
    <text evidence="2">The sequence shown here is derived from an EMBL/GenBank/DDBJ whole genome shotgun (WGS) entry which is preliminary data.</text>
</comment>
<dbReference type="Proteomes" id="UP000765509">
    <property type="component" value="Unassembled WGS sequence"/>
</dbReference>
<protein>
    <recommendedName>
        <fullName evidence="1">Integrase zinc-binding domain-containing protein</fullName>
    </recommendedName>
</protein>
<sequence length="107" mass="12594">MGYYELDPGGKNGAEYHNRDHISLILQQCHDSPYMGHMSEDRTTERIANTARWPQWEQEFSDYINICERFERANREYGKGHGLLQDIEQPKHLLETINMDWVTGLVP</sequence>
<reference evidence="2" key="1">
    <citation type="submission" date="2021-03" db="EMBL/GenBank/DDBJ databases">
        <title>Draft genome sequence of rust myrtle Austropuccinia psidii MF-1, a brazilian biotype.</title>
        <authorList>
            <person name="Quecine M.C."/>
            <person name="Pachon D.M.R."/>
            <person name="Bonatelli M.L."/>
            <person name="Correr F.H."/>
            <person name="Franceschini L.M."/>
            <person name="Leite T.F."/>
            <person name="Margarido G.R.A."/>
            <person name="Almeida C.A."/>
            <person name="Ferrarezi J.A."/>
            <person name="Labate C.A."/>
        </authorList>
    </citation>
    <scope>NUCLEOTIDE SEQUENCE</scope>
    <source>
        <strain evidence="2">MF-1</strain>
    </source>
</reference>
<accession>A0A9Q3F9Z0</accession>
<evidence type="ECO:0000259" key="1">
    <source>
        <dbReference type="Pfam" id="PF17921"/>
    </source>
</evidence>
<dbReference type="OrthoDB" id="1922221at2759"/>
<dbReference type="AlphaFoldDB" id="A0A9Q3F9Z0"/>
<dbReference type="Pfam" id="PF17921">
    <property type="entry name" value="Integrase_H2C2"/>
    <property type="match status" value="1"/>
</dbReference>
<feature type="domain" description="Integrase zinc-binding" evidence="1">
    <location>
        <begin position="19"/>
        <end position="74"/>
    </location>
</feature>
<dbReference type="EMBL" id="AVOT02038268">
    <property type="protein sequence ID" value="MBW0533121.1"/>
    <property type="molecule type" value="Genomic_DNA"/>
</dbReference>
<evidence type="ECO:0000313" key="2">
    <source>
        <dbReference type="EMBL" id="MBW0533121.1"/>
    </source>
</evidence>